<keyword evidence="2" id="KW-1185">Reference proteome</keyword>
<gene>
    <name evidence="1" type="ORF">TEQG_02342</name>
</gene>
<protein>
    <submittedName>
        <fullName evidence="1">Uncharacterized protein</fullName>
    </submittedName>
</protein>
<reference evidence="2" key="1">
    <citation type="journal article" date="2012" name="MBio">
        <title>Comparative genome analysis of Trichophyton rubrum and related dermatophytes reveals candidate genes involved in infection.</title>
        <authorList>
            <person name="Martinez D.A."/>
            <person name="Oliver B.G."/>
            <person name="Graeser Y."/>
            <person name="Goldberg J.M."/>
            <person name="Li W."/>
            <person name="Martinez-Rossi N.M."/>
            <person name="Monod M."/>
            <person name="Shelest E."/>
            <person name="Barton R.C."/>
            <person name="Birch E."/>
            <person name="Brakhage A.A."/>
            <person name="Chen Z."/>
            <person name="Gurr S.J."/>
            <person name="Heiman D."/>
            <person name="Heitman J."/>
            <person name="Kosti I."/>
            <person name="Rossi A."/>
            <person name="Saif S."/>
            <person name="Samalova M."/>
            <person name="Saunders C.W."/>
            <person name="Shea T."/>
            <person name="Summerbell R.C."/>
            <person name="Xu J."/>
            <person name="Young S."/>
            <person name="Zeng Q."/>
            <person name="Birren B.W."/>
            <person name="Cuomo C.A."/>
            <person name="White T.C."/>
        </authorList>
    </citation>
    <scope>NUCLEOTIDE SEQUENCE [LARGE SCALE GENOMIC DNA]</scope>
    <source>
        <strain evidence="2">ATCC MYA-4606 / CBS 127.97</strain>
    </source>
</reference>
<evidence type="ECO:0000313" key="1">
    <source>
        <dbReference type="EMBL" id="EGE03307.1"/>
    </source>
</evidence>
<dbReference type="AlphaFoldDB" id="F2PN39"/>
<accession>F2PN39</accession>
<dbReference type="VEuPathDB" id="FungiDB:TEQG_02342"/>
<dbReference type="EMBL" id="DS995726">
    <property type="protein sequence ID" value="EGE03307.1"/>
    <property type="molecule type" value="Genomic_DNA"/>
</dbReference>
<dbReference type="Proteomes" id="UP000009169">
    <property type="component" value="Unassembled WGS sequence"/>
</dbReference>
<proteinExistence type="predicted"/>
<sequence>MRAPAETEEKTKQNKASSRVSDAVLCCAVAGQVVSGKKERKITILYFVSSANIEPGWNRDVRACVNKIDFACMDGVLSRRDSQGHVLGTGIIRARWLGKIGERRAMSVAAQFNLAGAGLRCQTRQDKDKPGKRDDETS</sequence>
<organism evidence="1 2">
    <name type="scientific">Trichophyton equinum (strain ATCC MYA-4606 / CBS 127.97)</name>
    <name type="common">Horse ringworm fungus</name>
    <dbReference type="NCBI Taxonomy" id="559882"/>
    <lineage>
        <taxon>Eukaryota</taxon>
        <taxon>Fungi</taxon>
        <taxon>Dikarya</taxon>
        <taxon>Ascomycota</taxon>
        <taxon>Pezizomycotina</taxon>
        <taxon>Eurotiomycetes</taxon>
        <taxon>Eurotiomycetidae</taxon>
        <taxon>Onygenales</taxon>
        <taxon>Arthrodermataceae</taxon>
        <taxon>Trichophyton</taxon>
    </lineage>
</organism>
<name>F2PN39_TRIEC</name>
<dbReference type="HOGENOM" id="CLU_1856716_0_0_1"/>
<evidence type="ECO:0000313" key="2">
    <source>
        <dbReference type="Proteomes" id="UP000009169"/>
    </source>
</evidence>